<dbReference type="GO" id="GO:0003676">
    <property type="term" value="F:nucleic acid binding"/>
    <property type="evidence" value="ECO:0007669"/>
    <property type="project" value="InterPro"/>
</dbReference>
<evidence type="ECO:0000313" key="2">
    <source>
        <dbReference type="EMBL" id="OGG73320.1"/>
    </source>
</evidence>
<name>A0A1F6EI40_9BACT</name>
<proteinExistence type="predicted"/>
<dbReference type="EMBL" id="MFLY01000003">
    <property type="protein sequence ID" value="OGG73320.1"/>
    <property type="molecule type" value="Genomic_DNA"/>
</dbReference>
<evidence type="ECO:0000259" key="1">
    <source>
        <dbReference type="Pfam" id="PF13482"/>
    </source>
</evidence>
<dbReference type="InterPro" id="IPR036397">
    <property type="entry name" value="RNaseH_sf"/>
</dbReference>
<dbReference type="InterPro" id="IPR038720">
    <property type="entry name" value="YprB_RNase_H-like_dom"/>
</dbReference>
<dbReference type="Gene3D" id="3.30.420.10">
    <property type="entry name" value="Ribonuclease H-like superfamily/Ribonuclease H"/>
    <property type="match status" value="1"/>
</dbReference>
<protein>
    <recommendedName>
        <fullName evidence="1">YprB ribonuclease H-like domain-containing protein</fullName>
    </recommendedName>
</protein>
<dbReference type="Proteomes" id="UP000177306">
    <property type="component" value="Unassembled WGS sequence"/>
</dbReference>
<reference evidence="2 3" key="1">
    <citation type="journal article" date="2016" name="Nat. Commun.">
        <title>Thousands of microbial genomes shed light on interconnected biogeochemical processes in an aquifer system.</title>
        <authorList>
            <person name="Anantharaman K."/>
            <person name="Brown C.T."/>
            <person name="Hug L.A."/>
            <person name="Sharon I."/>
            <person name="Castelle C.J."/>
            <person name="Probst A.J."/>
            <person name="Thomas B.C."/>
            <person name="Singh A."/>
            <person name="Wilkins M.J."/>
            <person name="Karaoz U."/>
            <person name="Brodie E.L."/>
            <person name="Williams K.H."/>
            <person name="Hubbard S.S."/>
            <person name="Banfield J.F."/>
        </authorList>
    </citation>
    <scope>NUCLEOTIDE SEQUENCE [LARGE SCALE GENOMIC DNA]</scope>
</reference>
<evidence type="ECO:0000313" key="3">
    <source>
        <dbReference type="Proteomes" id="UP000177306"/>
    </source>
</evidence>
<dbReference type="Pfam" id="PF13482">
    <property type="entry name" value="RNase_H_2"/>
    <property type="match status" value="1"/>
</dbReference>
<dbReference type="InterPro" id="IPR012337">
    <property type="entry name" value="RNaseH-like_sf"/>
</dbReference>
<feature type="domain" description="YprB ribonuclease H-like" evidence="1">
    <location>
        <begin position="6"/>
        <end position="151"/>
    </location>
</feature>
<organism evidence="2 3">
    <name type="scientific">Candidatus Kaiserbacteria bacterium RIFCSPLOWO2_01_FULL_53_17</name>
    <dbReference type="NCBI Taxonomy" id="1798511"/>
    <lineage>
        <taxon>Bacteria</taxon>
        <taxon>Candidatus Kaiseribacteriota</taxon>
    </lineage>
</organism>
<accession>A0A1F6EI40</accession>
<sequence length="191" mass="21653">MRTVVFDIETAGDWNAGAWKPEDLELTICCTYDSETDSYDSFLKEDLPRLWKLLEYTDVLVGYNSDHFDIPVLNKYYPGDLSKIRSLDLLKEISAVLGRRVKLDAIAEGTLGVKKIGSGLQAQVWWKEGNIKKLREYCLKDVEITKKVFDHALKTGALQFKELGIKKEVKLDTSKWLTDSAPSALTKTLGF</sequence>
<gene>
    <name evidence="2" type="ORF">A3A38_01355</name>
</gene>
<dbReference type="AlphaFoldDB" id="A0A1F6EI40"/>
<dbReference type="SUPFAM" id="SSF53098">
    <property type="entry name" value="Ribonuclease H-like"/>
    <property type="match status" value="1"/>
</dbReference>
<comment type="caution">
    <text evidence="2">The sequence shown here is derived from an EMBL/GenBank/DDBJ whole genome shotgun (WGS) entry which is preliminary data.</text>
</comment>